<keyword evidence="3" id="KW-1185">Reference proteome</keyword>
<dbReference type="Gene3D" id="3.40.50.300">
    <property type="entry name" value="P-loop containing nucleotide triphosphate hydrolases"/>
    <property type="match status" value="1"/>
</dbReference>
<evidence type="ECO:0008006" key="4">
    <source>
        <dbReference type="Google" id="ProtNLM"/>
    </source>
</evidence>
<proteinExistence type="predicted"/>
<protein>
    <recommendedName>
        <fullName evidence="4">Protein ImuA</fullName>
    </recommendedName>
</protein>
<dbReference type="Proteomes" id="UP000612855">
    <property type="component" value="Unassembled WGS sequence"/>
</dbReference>
<dbReference type="SUPFAM" id="SSF52540">
    <property type="entry name" value="P-loop containing nucleoside triphosphate hydrolases"/>
    <property type="match status" value="1"/>
</dbReference>
<sequence length="220" mass="23819">MSVTHPLLSRRPLRAAPALTLTEGATLSLGRLHEGCGGARRSFAMLVAARLAAGGDRGPIWWIAPAWQAEQLHAEGVAELIGPERLIFVRPKRAEDVLWTLEEVLRSGTAALAVADIPGLPGLTAVRRLHLAAETGAEGGRLAPLGLILTPGPGGAQGVESRWRTEAEHRGQAQRWRLERMRARMDPPKLWQMQRAEGEGFTLTPGRSEPHDVRAPCPMS</sequence>
<dbReference type="InterPro" id="IPR027417">
    <property type="entry name" value="P-loop_NTPase"/>
</dbReference>
<name>A0A917A6I5_9RHOB</name>
<organism evidence="2 3">
    <name type="scientific">Primorskyibacter flagellatus</name>
    <dbReference type="NCBI Taxonomy" id="1387277"/>
    <lineage>
        <taxon>Bacteria</taxon>
        <taxon>Pseudomonadati</taxon>
        <taxon>Pseudomonadota</taxon>
        <taxon>Alphaproteobacteria</taxon>
        <taxon>Rhodobacterales</taxon>
        <taxon>Roseobacteraceae</taxon>
        <taxon>Primorskyibacter</taxon>
    </lineage>
</organism>
<dbReference type="EMBL" id="BMFJ01000001">
    <property type="protein sequence ID" value="GGE29727.1"/>
    <property type="molecule type" value="Genomic_DNA"/>
</dbReference>
<dbReference type="AlphaFoldDB" id="A0A917A6I5"/>
<evidence type="ECO:0000313" key="2">
    <source>
        <dbReference type="EMBL" id="GGE29727.1"/>
    </source>
</evidence>
<dbReference type="RefSeq" id="WP_229737499.1">
    <property type="nucleotide sequence ID" value="NZ_BMFJ01000001.1"/>
</dbReference>
<reference evidence="3" key="1">
    <citation type="journal article" date="2019" name="Int. J. Syst. Evol. Microbiol.">
        <title>The Global Catalogue of Microorganisms (GCM) 10K type strain sequencing project: providing services to taxonomists for standard genome sequencing and annotation.</title>
        <authorList>
            <consortium name="The Broad Institute Genomics Platform"/>
            <consortium name="The Broad Institute Genome Sequencing Center for Infectious Disease"/>
            <person name="Wu L."/>
            <person name="Ma J."/>
        </authorList>
    </citation>
    <scope>NUCLEOTIDE SEQUENCE [LARGE SCALE GENOMIC DNA]</scope>
    <source>
        <strain evidence="3">CGMCC 1.12664</strain>
    </source>
</reference>
<feature type="region of interest" description="Disordered" evidence="1">
    <location>
        <begin position="200"/>
        <end position="220"/>
    </location>
</feature>
<evidence type="ECO:0000313" key="3">
    <source>
        <dbReference type="Proteomes" id="UP000612855"/>
    </source>
</evidence>
<accession>A0A917A6I5</accession>
<gene>
    <name evidence="2" type="ORF">GCM10011360_17250</name>
</gene>
<comment type="caution">
    <text evidence="2">The sequence shown here is derived from an EMBL/GenBank/DDBJ whole genome shotgun (WGS) entry which is preliminary data.</text>
</comment>
<evidence type="ECO:0000256" key="1">
    <source>
        <dbReference type="SAM" id="MobiDB-lite"/>
    </source>
</evidence>